<dbReference type="InterPro" id="IPR045599">
    <property type="entry name" value="DUF6456"/>
</dbReference>
<dbReference type="RefSeq" id="WP_085890676.1">
    <property type="nucleotide sequence ID" value="NZ_FWFL01000001.1"/>
</dbReference>
<reference evidence="2 3" key="1">
    <citation type="submission" date="2017-03" db="EMBL/GenBank/DDBJ databases">
        <authorList>
            <person name="Afonso C.L."/>
            <person name="Miller P.J."/>
            <person name="Scott M.A."/>
            <person name="Spackman E."/>
            <person name="Goraichik I."/>
            <person name="Dimitrov K.M."/>
            <person name="Suarez D.L."/>
            <person name="Swayne D.E."/>
        </authorList>
    </citation>
    <scope>NUCLEOTIDE SEQUENCE [LARGE SCALE GENOMIC DNA]</scope>
    <source>
        <strain evidence="2 3">CECT 8287</strain>
    </source>
</reference>
<dbReference type="EMBL" id="FWFL01000001">
    <property type="protein sequence ID" value="SLN12560.1"/>
    <property type="molecule type" value="Genomic_DNA"/>
</dbReference>
<sequence>MQEGTAFKLYLRNVPSWVPESAVNYLAHTETGTSIRALARQAGCHASTVLRQIRTFETRRDDFLVDGALRRLGQRAGSPFRESLKMTHNVQKDTENTLTEGRLKSEAQRVLRRLCEPGAVLAVAADLDKAAVIRETDSGTSARTAVVDREIAEAMALQGWIFCDSQGRIARYQITPGGRTALNLFLAEAENRASGFAESQTPFDTDDHPGFEQGDVNNEAAKRRRVRYSGTESPLTALARRKDRDGQRFLSDDLVRAGERLREDFELAQMLPRVTQNWDRFLTCVDSGNLVGERAGAGGAEAAQARFIGALRHLGPGLGDVVLRCCCYLEGLERAEKRMGWSARSGKIVLRIALQRLKRHYEELGQAGGMIG</sequence>
<dbReference type="AlphaFoldDB" id="A0A1Y5RBQ2"/>
<evidence type="ECO:0000259" key="1">
    <source>
        <dbReference type="Pfam" id="PF20057"/>
    </source>
</evidence>
<name>A0A1Y5RBQ2_9RHOB</name>
<evidence type="ECO:0000313" key="2">
    <source>
        <dbReference type="EMBL" id="SLN12560.1"/>
    </source>
</evidence>
<organism evidence="2 3">
    <name type="scientific">Roseovarius litorisediminis</name>
    <dbReference type="NCBI Taxonomy" id="1312363"/>
    <lineage>
        <taxon>Bacteria</taxon>
        <taxon>Pseudomonadati</taxon>
        <taxon>Pseudomonadota</taxon>
        <taxon>Alphaproteobacteria</taxon>
        <taxon>Rhodobacterales</taxon>
        <taxon>Roseobacteraceae</taxon>
        <taxon>Roseovarius</taxon>
    </lineage>
</organism>
<proteinExistence type="predicted"/>
<evidence type="ECO:0000313" key="3">
    <source>
        <dbReference type="Proteomes" id="UP000193827"/>
    </source>
</evidence>
<dbReference type="Proteomes" id="UP000193827">
    <property type="component" value="Unassembled WGS sequence"/>
</dbReference>
<gene>
    <name evidence="2" type="ORF">PEL8287_00408</name>
</gene>
<dbReference type="OrthoDB" id="7476630at2"/>
<dbReference type="Pfam" id="PF20057">
    <property type="entry name" value="DUF6456"/>
    <property type="match status" value="1"/>
</dbReference>
<accession>A0A1Y5RBQ2</accession>
<keyword evidence="3" id="KW-1185">Reference proteome</keyword>
<feature type="domain" description="DUF6456" evidence="1">
    <location>
        <begin position="226"/>
        <end position="363"/>
    </location>
</feature>
<protein>
    <recommendedName>
        <fullName evidence="1">DUF6456 domain-containing protein</fullName>
    </recommendedName>
</protein>